<feature type="transmembrane region" description="Helical" evidence="1">
    <location>
        <begin position="20"/>
        <end position="50"/>
    </location>
</feature>
<name>A0ABN6H4Q3_9BACT</name>
<evidence type="ECO:0000313" key="2">
    <source>
        <dbReference type="EMBL" id="BCX48645.1"/>
    </source>
</evidence>
<dbReference type="Pfam" id="PF04306">
    <property type="entry name" value="DUF456"/>
    <property type="match status" value="1"/>
</dbReference>
<keyword evidence="3" id="KW-1185">Reference proteome</keyword>
<keyword evidence="1" id="KW-1133">Transmembrane helix</keyword>
<dbReference type="InterPro" id="IPR007403">
    <property type="entry name" value="DUF456"/>
</dbReference>
<proteinExistence type="predicted"/>
<evidence type="ECO:0008006" key="4">
    <source>
        <dbReference type="Google" id="ProtNLM"/>
    </source>
</evidence>
<dbReference type="RefSeq" id="WP_338684969.1">
    <property type="nucleotide sequence ID" value="NZ_AP024702.1"/>
</dbReference>
<dbReference type="PANTHER" id="PTHR39165:SF1">
    <property type="entry name" value="DUF456 DOMAIN-CONTAINING PROTEIN"/>
    <property type="match status" value="1"/>
</dbReference>
<evidence type="ECO:0000313" key="3">
    <source>
        <dbReference type="Proteomes" id="UP001374893"/>
    </source>
</evidence>
<feature type="transmembrane region" description="Helical" evidence="1">
    <location>
        <begin position="62"/>
        <end position="80"/>
    </location>
</feature>
<protein>
    <recommendedName>
        <fullName evidence="4">DUF456 domain-containing protein</fullName>
    </recommendedName>
</protein>
<dbReference type="EMBL" id="AP024702">
    <property type="protein sequence ID" value="BCX48645.1"/>
    <property type="molecule type" value="Genomic_DNA"/>
</dbReference>
<keyword evidence="1" id="KW-0812">Transmembrane</keyword>
<dbReference type="PANTHER" id="PTHR39165">
    <property type="entry name" value="IG HYPOTHETICAL 17883"/>
    <property type="match status" value="1"/>
</dbReference>
<reference evidence="2 3" key="1">
    <citation type="submission" date="2021-06" db="EMBL/GenBank/DDBJ databases">
        <title>Complete genome of Haloferula helveola possessing various polysaccharide degrading enzymes.</title>
        <authorList>
            <person name="Takami H."/>
            <person name="Huang C."/>
            <person name="Hamasaki K."/>
        </authorList>
    </citation>
    <scope>NUCLEOTIDE SEQUENCE [LARGE SCALE GENOMIC DNA]</scope>
    <source>
        <strain evidence="2 3">CN-1</strain>
    </source>
</reference>
<evidence type="ECO:0000256" key="1">
    <source>
        <dbReference type="SAM" id="Phobius"/>
    </source>
</evidence>
<gene>
    <name evidence="2" type="ORF">HAHE_25530</name>
</gene>
<organism evidence="2 3">
    <name type="scientific">Haloferula helveola</name>
    <dbReference type="NCBI Taxonomy" id="490095"/>
    <lineage>
        <taxon>Bacteria</taxon>
        <taxon>Pseudomonadati</taxon>
        <taxon>Verrucomicrobiota</taxon>
        <taxon>Verrucomicrobiia</taxon>
        <taxon>Verrucomicrobiales</taxon>
        <taxon>Verrucomicrobiaceae</taxon>
        <taxon>Haloferula</taxon>
    </lineage>
</organism>
<dbReference type="Proteomes" id="UP001374893">
    <property type="component" value="Chromosome"/>
</dbReference>
<feature type="transmembrane region" description="Helical" evidence="1">
    <location>
        <begin position="100"/>
        <end position="128"/>
    </location>
</feature>
<keyword evidence="1" id="KW-0472">Membrane</keyword>
<accession>A0ABN6H4Q3</accession>
<feature type="transmembrane region" description="Helical" evidence="1">
    <location>
        <begin position="140"/>
        <end position="171"/>
    </location>
</feature>
<sequence length="177" mass="18593">MWDAIVGWEGWSGIGAVGGWTVTVCLLLVGLAGCFIPVIPGHLFILIASIFHYFAFRPDSGVEWWTFVVLVALLAASQAFEFISGAAGSRWFGGTKWGAAGAMVGGIVGMFFMPFGLILGPLLGAYAFEALFAKQETAPAVVSGVGSAVGTLASLVVKLIVGLAMIAWFFFDVFFVG</sequence>